<name>A0A401FYH6_9BACT</name>
<sequence>MNNNSNNKELDARVKLGETLFNLIIQYAIAHGNIDISNLSDDQIKEKYITYTSKLIEKNPDIDFIIVHKENILAEARRLVLELKFDLALVVYATWWEHWVNGILATRLFKKNIVGKEFKTVGLFPNKIYYIKCKINMLYF</sequence>
<dbReference type="AlphaFoldDB" id="A0A401FYH6"/>
<reference evidence="2" key="2">
    <citation type="submission" date="2019-01" db="EMBL/GenBank/DDBJ databases">
        <title>Genome sequence of Desulfonema ishimotonii strain Tokyo 01.</title>
        <authorList>
            <person name="Fukui M."/>
        </authorList>
    </citation>
    <scope>NUCLEOTIDE SEQUENCE [LARGE SCALE GENOMIC DNA]</scope>
    <source>
        <strain evidence="2">Tokyo 01</strain>
    </source>
</reference>
<evidence type="ECO:0000313" key="2">
    <source>
        <dbReference type="Proteomes" id="UP000288096"/>
    </source>
</evidence>
<reference evidence="2" key="1">
    <citation type="submission" date="2017-11" db="EMBL/GenBank/DDBJ databases">
        <authorList>
            <person name="Watanabe M."/>
            <person name="Kojima H."/>
        </authorList>
    </citation>
    <scope>NUCLEOTIDE SEQUENCE [LARGE SCALE GENOMIC DNA]</scope>
    <source>
        <strain evidence="2">Tokyo 01</strain>
    </source>
</reference>
<dbReference type="EMBL" id="BEXT01000001">
    <property type="protein sequence ID" value="GBC62003.1"/>
    <property type="molecule type" value="Genomic_DNA"/>
</dbReference>
<organism evidence="1 2">
    <name type="scientific">Desulfonema ishimotonii</name>
    <dbReference type="NCBI Taxonomy" id="45657"/>
    <lineage>
        <taxon>Bacteria</taxon>
        <taxon>Pseudomonadati</taxon>
        <taxon>Thermodesulfobacteriota</taxon>
        <taxon>Desulfobacteria</taxon>
        <taxon>Desulfobacterales</taxon>
        <taxon>Desulfococcaceae</taxon>
        <taxon>Desulfonema</taxon>
    </lineage>
</organism>
<keyword evidence="2" id="KW-1185">Reference proteome</keyword>
<comment type="caution">
    <text evidence="1">The sequence shown here is derived from an EMBL/GenBank/DDBJ whole genome shotgun (WGS) entry which is preliminary data.</text>
</comment>
<gene>
    <name evidence="1" type="ORF">DENIS_2966</name>
</gene>
<evidence type="ECO:0000313" key="1">
    <source>
        <dbReference type="EMBL" id="GBC62003.1"/>
    </source>
</evidence>
<protein>
    <submittedName>
        <fullName evidence="1">Uncharacterized protein</fullName>
    </submittedName>
</protein>
<dbReference type="RefSeq" id="WP_124329221.1">
    <property type="nucleotide sequence ID" value="NZ_BEXT01000001.1"/>
</dbReference>
<accession>A0A401FYH6</accession>
<proteinExistence type="predicted"/>
<dbReference type="Proteomes" id="UP000288096">
    <property type="component" value="Unassembled WGS sequence"/>
</dbReference>